<evidence type="ECO:0000256" key="2">
    <source>
        <dbReference type="ARBA" id="ARBA00022705"/>
    </source>
</evidence>
<evidence type="ECO:0000256" key="5">
    <source>
        <dbReference type="ARBA" id="ARBA00023306"/>
    </source>
</evidence>
<evidence type="ECO:0000313" key="7">
    <source>
        <dbReference type="EMBL" id="TFY83784.1"/>
    </source>
</evidence>
<dbReference type="GO" id="GO:0007064">
    <property type="term" value="P:mitotic sister chromatid cohesion"/>
    <property type="evidence" value="ECO:0007669"/>
    <property type="project" value="InterPro"/>
</dbReference>
<keyword evidence="2" id="KW-0235">DNA replication</keyword>
<evidence type="ECO:0000256" key="6">
    <source>
        <dbReference type="ARBA" id="ARBA00038447"/>
    </source>
</evidence>
<comment type="similarity">
    <text evidence="6">Belongs to the CTF8 family.</text>
</comment>
<dbReference type="PANTHER" id="PTHR28605:SF1">
    <property type="entry name" value="CHROMOSOME TRANSMISSION FIDELITY FACTOR 8"/>
    <property type="match status" value="1"/>
</dbReference>
<proteinExistence type="inferred from homology"/>
<keyword evidence="5" id="KW-0131">Cell cycle</keyword>
<comment type="caution">
    <text evidence="7">The sequence shown here is derived from an EMBL/GenBank/DDBJ whole genome shotgun (WGS) entry which is preliminary data.</text>
</comment>
<name>A0A4Z0ABV8_9AGAM</name>
<sequence length="207" mass="21948">WVLDYMAQCSAALKVKPCGNVVQDPVLLQKFTKKLAEEIDSVVNQGIVQAVHRLRASLPPALAQIGTSELALIELQGSLEVEGDKRGQTVGKLTIDADGKVCLLTVSYPPKLTLHAPLKGKPTLLIGYHLLEGKIVNLSKPLAVLHRTAPPSADADAMDVDSDAPASPSYEIRAIVRKKLVFSKRPMPMVGLSGGASSAKPASSIAK</sequence>
<accession>A0A4Z0ABV8</accession>
<keyword evidence="8" id="KW-1185">Reference proteome</keyword>
<evidence type="ECO:0000256" key="1">
    <source>
        <dbReference type="ARBA" id="ARBA00004123"/>
    </source>
</evidence>
<dbReference type="GO" id="GO:0003677">
    <property type="term" value="F:DNA binding"/>
    <property type="evidence" value="ECO:0007669"/>
    <property type="project" value="UniProtKB-KW"/>
</dbReference>
<reference evidence="7 8" key="1">
    <citation type="submission" date="2019-02" db="EMBL/GenBank/DDBJ databases">
        <title>Genome sequencing of the rare red list fungi Hericium alpestre (H. flagellum).</title>
        <authorList>
            <person name="Buettner E."/>
            <person name="Kellner H."/>
        </authorList>
    </citation>
    <scope>NUCLEOTIDE SEQUENCE [LARGE SCALE GENOMIC DNA]</scope>
    <source>
        <strain evidence="7 8">DSM 108284</strain>
    </source>
</reference>
<dbReference type="GO" id="GO:0006260">
    <property type="term" value="P:DNA replication"/>
    <property type="evidence" value="ECO:0007669"/>
    <property type="project" value="UniProtKB-KW"/>
</dbReference>
<keyword evidence="4" id="KW-0539">Nucleus</keyword>
<dbReference type="InterPro" id="IPR018607">
    <property type="entry name" value="Ctf8"/>
</dbReference>
<evidence type="ECO:0000256" key="3">
    <source>
        <dbReference type="ARBA" id="ARBA00023125"/>
    </source>
</evidence>
<keyword evidence="3" id="KW-0238">DNA-binding</keyword>
<dbReference type="PANTHER" id="PTHR28605">
    <property type="entry name" value="CTF8, CHROMOSOME TRANSMISSION FIDELITY FACTOR 8 HOMOLOG (S. CEREVISIAE)"/>
    <property type="match status" value="1"/>
</dbReference>
<evidence type="ECO:0000256" key="4">
    <source>
        <dbReference type="ARBA" id="ARBA00023242"/>
    </source>
</evidence>
<dbReference type="AlphaFoldDB" id="A0A4Z0ABV8"/>
<feature type="non-terminal residue" evidence="7">
    <location>
        <position position="1"/>
    </location>
</feature>
<protein>
    <submittedName>
        <fullName evidence="7">Uncharacterized protein</fullName>
    </submittedName>
</protein>
<dbReference type="OrthoDB" id="121932at2759"/>
<comment type="subcellular location">
    <subcellularLocation>
        <location evidence="1">Nucleus</location>
    </subcellularLocation>
</comment>
<dbReference type="Proteomes" id="UP000298061">
    <property type="component" value="Unassembled WGS sequence"/>
</dbReference>
<dbReference type="GO" id="GO:0031390">
    <property type="term" value="C:Ctf18 RFC-like complex"/>
    <property type="evidence" value="ECO:0007669"/>
    <property type="project" value="InterPro"/>
</dbReference>
<gene>
    <name evidence="7" type="ORF">EWM64_g228</name>
</gene>
<organism evidence="7 8">
    <name type="scientific">Hericium alpestre</name>
    <dbReference type="NCBI Taxonomy" id="135208"/>
    <lineage>
        <taxon>Eukaryota</taxon>
        <taxon>Fungi</taxon>
        <taxon>Dikarya</taxon>
        <taxon>Basidiomycota</taxon>
        <taxon>Agaricomycotina</taxon>
        <taxon>Agaricomycetes</taxon>
        <taxon>Russulales</taxon>
        <taxon>Hericiaceae</taxon>
        <taxon>Hericium</taxon>
    </lineage>
</organism>
<dbReference type="EMBL" id="SFCI01000010">
    <property type="protein sequence ID" value="TFY83784.1"/>
    <property type="molecule type" value="Genomic_DNA"/>
</dbReference>
<evidence type="ECO:0000313" key="8">
    <source>
        <dbReference type="Proteomes" id="UP000298061"/>
    </source>
</evidence>
<dbReference type="Pfam" id="PF09696">
    <property type="entry name" value="Ctf8"/>
    <property type="match status" value="1"/>
</dbReference>
<dbReference type="STRING" id="135208.A0A4Z0ABV8"/>